<keyword evidence="2" id="KW-0732">Signal</keyword>
<protein>
    <submittedName>
        <fullName evidence="3">Uncharacterized protein</fullName>
    </submittedName>
</protein>
<gene>
    <name evidence="3" type="ORF">OU682_19165</name>
</gene>
<name>A0ABT4J9F7_9RHOB</name>
<evidence type="ECO:0000313" key="3">
    <source>
        <dbReference type="EMBL" id="MCZ0963719.1"/>
    </source>
</evidence>
<organism evidence="3 4">
    <name type="scientific">Paracoccus benzoatiresistens</name>
    <dbReference type="NCBI Taxonomy" id="2997341"/>
    <lineage>
        <taxon>Bacteria</taxon>
        <taxon>Pseudomonadati</taxon>
        <taxon>Pseudomonadota</taxon>
        <taxon>Alphaproteobacteria</taxon>
        <taxon>Rhodobacterales</taxon>
        <taxon>Paracoccaceae</taxon>
        <taxon>Paracoccus</taxon>
    </lineage>
</organism>
<keyword evidence="4" id="KW-1185">Reference proteome</keyword>
<evidence type="ECO:0000256" key="1">
    <source>
        <dbReference type="SAM" id="MobiDB-lite"/>
    </source>
</evidence>
<proteinExistence type="predicted"/>
<feature type="compositionally biased region" description="Basic and acidic residues" evidence="1">
    <location>
        <begin position="95"/>
        <end position="110"/>
    </location>
</feature>
<feature type="compositionally biased region" description="Acidic residues" evidence="1">
    <location>
        <begin position="67"/>
        <end position="79"/>
    </location>
</feature>
<evidence type="ECO:0000256" key="2">
    <source>
        <dbReference type="SAM" id="SignalP"/>
    </source>
</evidence>
<dbReference type="RefSeq" id="WP_268943816.1">
    <property type="nucleotide sequence ID" value="NZ_JAPTYD010000048.1"/>
</dbReference>
<dbReference type="Proteomes" id="UP001149822">
    <property type="component" value="Unassembled WGS sequence"/>
</dbReference>
<accession>A0ABT4J9F7</accession>
<reference evidence="3" key="1">
    <citation type="submission" date="2022-12" db="EMBL/GenBank/DDBJ databases">
        <title>Paracoccus sp. EF6 isolated from a lake water.</title>
        <authorList>
            <person name="Liu H."/>
        </authorList>
    </citation>
    <scope>NUCLEOTIDE SEQUENCE</scope>
    <source>
        <strain evidence="3">EF6</strain>
    </source>
</reference>
<feature type="chain" id="PRO_5046625798" evidence="2">
    <location>
        <begin position="23"/>
        <end position="141"/>
    </location>
</feature>
<comment type="caution">
    <text evidence="3">The sequence shown here is derived from an EMBL/GenBank/DDBJ whole genome shotgun (WGS) entry which is preliminary data.</text>
</comment>
<evidence type="ECO:0000313" key="4">
    <source>
        <dbReference type="Proteomes" id="UP001149822"/>
    </source>
</evidence>
<feature type="region of interest" description="Disordered" evidence="1">
    <location>
        <begin position="42"/>
        <end position="118"/>
    </location>
</feature>
<dbReference type="EMBL" id="JAPTYD010000048">
    <property type="protein sequence ID" value="MCZ0963719.1"/>
    <property type="molecule type" value="Genomic_DNA"/>
</dbReference>
<feature type="signal peptide" evidence="2">
    <location>
        <begin position="1"/>
        <end position="22"/>
    </location>
</feature>
<sequence length="141" mass="14342">MKLSSSALTAAAFLALAGPSAAADCTAHLDLMDEVLDQASRESIASSSGGQGVAGAREARAMTDTEAPGDDATTDEAAEDPQPAQAPGHAPPPEAGDRVQRLRASLDEARAQAGQDDAACRETLVTALRDLVSGEDETELP</sequence>